<evidence type="ECO:0000256" key="1">
    <source>
        <dbReference type="SAM" id="SignalP"/>
    </source>
</evidence>
<evidence type="ECO:0000259" key="2">
    <source>
        <dbReference type="Pfam" id="PF01497"/>
    </source>
</evidence>
<sequence>MDGSNFRKVRVAAAVLAAPLLLGAAPARAPRVVSINPCLDAMLMQVADPAQIAAVSHYSHDPRATSVPLAWAMRFPATSGTAEEVVALRPDLVVASGHVAPATVAALTRMHIRLQQFTLPDSIAESAQQVRDLAAIVGHPARGAALAGRITAAARPDGAPPVPALIFGPGGLVPGAGTLPDEMLRRAGFRNASAGYGLKRWDVLPLEYLLADPPRVVLSVAAAQGAGERMERHRALRRLGTRITIAPFAGRLMNCGGPTIIDALARLRAVRAQVAAR</sequence>
<evidence type="ECO:0000313" key="3">
    <source>
        <dbReference type="EMBL" id="MBB6506256.1"/>
    </source>
</evidence>
<dbReference type="AlphaFoldDB" id="A0A7X0JEQ8"/>
<reference evidence="3 4" key="1">
    <citation type="submission" date="2020-08" db="EMBL/GenBank/DDBJ databases">
        <title>The Agave Microbiome: Exploring the role of microbial communities in plant adaptations to desert environments.</title>
        <authorList>
            <person name="Partida-Martinez L.P."/>
        </authorList>
    </citation>
    <scope>NUCLEOTIDE SEQUENCE [LARGE SCALE GENOMIC DNA]</scope>
    <source>
        <strain evidence="3 4">AS3.13</strain>
    </source>
</reference>
<dbReference type="InterPro" id="IPR050902">
    <property type="entry name" value="ABC_Transporter_SBP"/>
</dbReference>
<feature type="chain" id="PRO_5031161090" evidence="1">
    <location>
        <begin position="30"/>
        <end position="277"/>
    </location>
</feature>
<dbReference type="InterPro" id="IPR002491">
    <property type="entry name" value="ABC_transptr_periplasmic_BD"/>
</dbReference>
<keyword evidence="1" id="KW-0732">Signal</keyword>
<feature type="domain" description="Fe/B12 periplasmic-binding" evidence="2">
    <location>
        <begin position="32"/>
        <end position="222"/>
    </location>
</feature>
<feature type="signal peptide" evidence="1">
    <location>
        <begin position="1"/>
        <end position="29"/>
    </location>
</feature>
<comment type="caution">
    <text evidence="3">The sequence shown here is derived from an EMBL/GenBank/DDBJ whole genome shotgun (WGS) entry which is preliminary data.</text>
</comment>
<dbReference type="SUPFAM" id="SSF53807">
    <property type="entry name" value="Helical backbone' metal receptor"/>
    <property type="match status" value="1"/>
</dbReference>
<evidence type="ECO:0000313" key="4">
    <source>
        <dbReference type="Proteomes" id="UP000522313"/>
    </source>
</evidence>
<reference evidence="3 4" key="2">
    <citation type="submission" date="2020-08" db="EMBL/GenBank/DDBJ databases">
        <authorList>
            <person name="Partida-Martinez L."/>
            <person name="Huntemann M."/>
            <person name="Clum A."/>
            <person name="Wang J."/>
            <person name="Palaniappan K."/>
            <person name="Ritter S."/>
            <person name="Chen I.-M."/>
            <person name="Stamatis D."/>
            <person name="Reddy T."/>
            <person name="O'Malley R."/>
            <person name="Daum C."/>
            <person name="Shapiro N."/>
            <person name="Ivanova N."/>
            <person name="Kyrpides N."/>
            <person name="Woyke T."/>
        </authorList>
    </citation>
    <scope>NUCLEOTIDE SEQUENCE [LARGE SCALE GENOMIC DNA]</scope>
    <source>
        <strain evidence="3 4">AS3.13</strain>
    </source>
</reference>
<gene>
    <name evidence="3" type="ORF">F4693_003256</name>
</gene>
<proteinExistence type="predicted"/>
<dbReference type="RefSeq" id="WP_311770371.1">
    <property type="nucleotide sequence ID" value="NZ_JACHBT010000020.1"/>
</dbReference>
<organism evidence="3 4">
    <name type="scientific">Sphingomonas endophytica</name>
    <dbReference type="NCBI Taxonomy" id="869719"/>
    <lineage>
        <taxon>Bacteria</taxon>
        <taxon>Pseudomonadati</taxon>
        <taxon>Pseudomonadota</taxon>
        <taxon>Alphaproteobacteria</taxon>
        <taxon>Sphingomonadales</taxon>
        <taxon>Sphingomonadaceae</taxon>
        <taxon>Sphingomonas</taxon>
    </lineage>
</organism>
<dbReference type="PANTHER" id="PTHR30535">
    <property type="entry name" value="VITAMIN B12-BINDING PROTEIN"/>
    <property type="match status" value="1"/>
</dbReference>
<dbReference type="EMBL" id="JACHBT010000020">
    <property type="protein sequence ID" value="MBB6506256.1"/>
    <property type="molecule type" value="Genomic_DNA"/>
</dbReference>
<name>A0A7X0JEQ8_9SPHN</name>
<protein>
    <submittedName>
        <fullName evidence="3">Iron complex transport system substrate-binding protein</fullName>
    </submittedName>
</protein>
<dbReference type="Gene3D" id="3.40.50.1980">
    <property type="entry name" value="Nitrogenase molybdenum iron protein domain"/>
    <property type="match status" value="2"/>
</dbReference>
<accession>A0A7X0JEQ8</accession>
<dbReference type="Pfam" id="PF01497">
    <property type="entry name" value="Peripla_BP_2"/>
    <property type="match status" value="1"/>
</dbReference>
<dbReference type="Proteomes" id="UP000522313">
    <property type="component" value="Unassembled WGS sequence"/>
</dbReference>
<dbReference type="PANTHER" id="PTHR30535:SF34">
    <property type="entry name" value="MOLYBDATE-BINDING PROTEIN MOLA"/>
    <property type="match status" value="1"/>
</dbReference>